<gene>
    <name evidence="2" type="ORF">PLEPLA_LOCUS43632</name>
</gene>
<proteinExistence type="predicted"/>
<dbReference type="EMBL" id="CADEAL010004273">
    <property type="protein sequence ID" value="CAB1455851.1"/>
    <property type="molecule type" value="Genomic_DNA"/>
</dbReference>
<dbReference type="Proteomes" id="UP001153269">
    <property type="component" value="Unassembled WGS sequence"/>
</dbReference>
<evidence type="ECO:0000313" key="3">
    <source>
        <dbReference type="Proteomes" id="UP001153269"/>
    </source>
</evidence>
<keyword evidence="3" id="KW-1185">Reference proteome</keyword>
<protein>
    <submittedName>
        <fullName evidence="2">Uncharacterized protein</fullName>
    </submittedName>
</protein>
<feature type="compositionally biased region" description="Polar residues" evidence="1">
    <location>
        <begin position="38"/>
        <end position="54"/>
    </location>
</feature>
<comment type="caution">
    <text evidence="2">The sequence shown here is derived from an EMBL/GenBank/DDBJ whole genome shotgun (WGS) entry which is preliminary data.</text>
</comment>
<name>A0A9N7Z9M6_PLEPL</name>
<evidence type="ECO:0000256" key="1">
    <source>
        <dbReference type="SAM" id="MobiDB-lite"/>
    </source>
</evidence>
<feature type="region of interest" description="Disordered" evidence="1">
    <location>
        <begin position="35"/>
        <end position="87"/>
    </location>
</feature>
<sequence length="99" mass="10447">MTVSAPSSPPNHPVLESSMTGYDCNKAECAGRGELSHNHTSLEQPVPAVQTSRIDSGLGKKGADAHSLGSQMNLTGRSKREKHLDSVSVRAVPHRVGGF</sequence>
<dbReference type="AlphaFoldDB" id="A0A9N7Z9M6"/>
<organism evidence="2 3">
    <name type="scientific">Pleuronectes platessa</name>
    <name type="common">European plaice</name>
    <dbReference type="NCBI Taxonomy" id="8262"/>
    <lineage>
        <taxon>Eukaryota</taxon>
        <taxon>Metazoa</taxon>
        <taxon>Chordata</taxon>
        <taxon>Craniata</taxon>
        <taxon>Vertebrata</taxon>
        <taxon>Euteleostomi</taxon>
        <taxon>Actinopterygii</taxon>
        <taxon>Neopterygii</taxon>
        <taxon>Teleostei</taxon>
        <taxon>Neoteleostei</taxon>
        <taxon>Acanthomorphata</taxon>
        <taxon>Carangaria</taxon>
        <taxon>Pleuronectiformes</taxon>
        <taxon>Pleuronectoidei</taxon>
        <taxon>Pleuronectidae</taxon>
        <taxon>Pleuronectes</taxon>
    </lineage>
</organism>
<evidence type="ECO:0000313" key="2">
    <source>
        <dbReference type="EMBL" id="CAB1455851.1"/>
    </source>
</evidence>
<accession>A0A9N7Z9M6</accession>
<reference evidence="2" key="1">
    <citation type="submission" date="2020-03" db="EMBL/GenBank/DDBJ databases">
        <authorList>
            <person name="Weist P."/>
        </authorList>
    </citation>
    <scope>NUCLEOTIDE SEQUENCE</scope>
</reference>